<evidence type="ECO:0000256" key="2">
    <source>
        <dbReference type="PIRNR" id="PIRNR038919"/>
    </source>
</evidence>
<dbReference type="SUPFAM" id="SSF52540">
    <property type="entry name" value="P-loop containing nucleoside triphosphate hydrolases"/>
    <property type="match status" value="1"/>
</dbReference>
<dbReference type="GO" id="GO:0005525">
    <property type="term" value="F:GTP binding"/>
    <property type="evidence" value="ECO:0007669"/>
    <property type="project" value="InterPro"/>
</dbReference>
<dbReference type="InterPro" id="IPR027417">
    <property type="entry name" value="P-loop_NTPase"/>
</dbReference>
<feature type="compositionally biased region" description="Basic and acidic residues" evidence="3">
    <location>
        <begin position="551"/>
        <end position="570"/>
    </location>
</feature>
<dbReference type="PRINTS" id="PR00326">
    <property type="entry name" value="GTP1OBG"/>
</dbReference>
<dbReference type="FunFam" id="1.20.120.1190:FF:000001">
    <property type="entry name" value="Nucleolar GTP-binding protein 1"/>
    <property type="match status" value="1"/>
</dbReference>
<feature type="region of interest" description="Disordered" evidence="3">
    <location>
        <begin position="536"/>
        <end position="570"/>
    </location>
</feature>
<reference evidence="5" key="1">
    <citation type="submission" date="2020-11" db="EMBL/GenBank/DDBJ databases">
        <authorList>
            <person name="Tran Van P."/>
        </authorList>
    </citation>
    <scope>NUCLEOTIDE SEQUENCE</scope>
</reference>
<dbReference type="Pfam" id="PF08155">
    <property type="entry name" value="NOGCT"/>
    <property type="match status" value="1"/>
</dbReference>
<comment type="function">
    <text evidence="2">Involved in the biogenesis of the 60S ribosomal subunit.</text>
</comment>
<organism evidence="5">
    <name type="scientific">Timema genevievae</name>
    <name type="common">Walking stick</name>
    <dbReference type="NCBI Taxonomy" id="629358"/>
    <lineage>
        <taxon>Eukaryota</taxon>
        <taxon>Metazoa</taxon>
        <taxon>Ecdysozoa</taxon>
        <taxon>Arthropoda</taxon>
        <taxon>Hexapoda</taxon>
        <taxon>Insecta</taxon>
        <taxon>Pterygota</taxon>
        <taxon>Neoptera</taxon>
        <taxon>Polyneoptera</taxon>
        <taxon>Phasmatodea</taxon>
        <taxon>Timematodea</taxon>
        <taxon>Timematoidea</taxon>
        <taxon>Timematidae</taxon>
        <taxon>Timema</taxon>
    </lineage>
</organism>
<dbReference type="InterPro" id="IPR024926">
    <property type="entry name" value="NOG1"/>
</dbReference>
<protein>
    <recommendedName>
        <fullName evidence="2">Nucleolar GTP-binding protein 1</fullName>
    </recommendedName>
</protein>
<dbReference type="Gene3D" id="3.40.50.300">
    <property type="entry name" value="P-loop containing nucleotide triphosphate hydrolases"/>
    <property type="match status" value="2"/>
</dbReference>
<feature type="compositionally biased region" description="Basic residues" evidence="3">
    <location>
        <begin position="536"/>
        <end position="550"/>
    </location>
</feature>
<dbReference type="Pfam" id="PF17835">
    <property type="entry name" value="NOG1_N"/>
    <property type="match status" value="1"/>
</dbReference>
<dbReference type="InterPro" id="IPR031167">
    <property type="entry name" value="G_OBG"/>
</dbReference>
<keyword evidence="2" id="KW-0690">Ribosome biogenesis</keyword>
<feature type="region of interest" description="Disordered" evidence="3">
    <location>
        <begin position="590"/>
        <end position="627"/>
    </location>
</feature>
<accession>A0A7R9K589</accession>
<feature type="domain" description="OBG-type G" evidence="4">
    <location>
        <begin position="191"/>
        <end position="256"/>
    </location>
</feature>
<dbReference type="PANTHER" id="PTHR45759">
    <property type="entry name" value="NUCLEOLAR GTP-BINDING PROTEIN 1"/>
    <property type="match status" value="1"/>
</dbReference>
<dbReference type="GO" id="GO:0005730">
    <property type="term" value="C:nucleolus"/>
    <property type="evidence" value="ECO:0007669"/>
    <property type="project" value="UniProtKB-SubCell"/>
</dbReference>
<keyword evidence="1" id="KW-0547">Nucleotide-binding</keyword>
<dbReference type="InterPro" id="IPR012973">
    <property type="entry name" value="NOG_C"/>
</dbReference>
<name>A0A7R9K589_TIMGE</name>
<dbReference type="PIRSF" id="PIRSF038919">
    <property type="entry name" value="NOG1"/>
    <property type="match status" value="1"/>
</dbReference>
<dbReference type="AlphaFoldDB" id="A0A7R9K589"/>
<sequence>MALYNFKKIMVVPPAKLANALVVLSSTAEDGEIEVRISDFIDIILSKTQRKTPTVIHKHYKISRIRQFYMRKVKFTQQNFHDRLSQIIQDFPKLDDIHPFYADLMNVLYDKDHYKLALGQLNTARHLVDNVSKDYVRLLKFGDSLYRCKQLKKAALGRMATIMKRQGPNLQYLEQVRQHLARLPSIDPYTRTIIICGFPNVGKSSFINKITRADVEVQPYAFTTKSLYVGHMDYKYLRWQVIDTPGILDHPLEDRNVIEMQAVTALAHLRSAPLIVVLNKTDVVKLADLTPERRAALETLEADKVPMMEMSTLTEDGVMEVKTEACEQLLSYRVDIKLRSKKVDGILNRLRVAMPTQRDNKERPPCIPEGVVKKKQEAAARGLKRKLERDIEMEEGDDYVLDLKKKYDLPEEYKYDIIPELWDGHNIADYIDLDIFKKLEELEREEALREGAGYYAIPKIEMDETLKEIRDLAHQIRDKKAIMKQEGAVVKNSTKPVVPRTTPARARGRTVTKLRTEMEKLGVDMADTENAHFTRTRSKIRSLSRPPLKRMRLESTDRSRSMSRPPRDEMGVKDVAMKSKLQNIAHKALKKKIAKKGMKGEGDRFIGTKMPKHLFSGKRGIGKTDRR</sequence>
<proteinExistence type="inferred from homology"/>
<dbReference type="CDD" id="cd01897">
    <property type="entry name" value="NOG"/>
    <property type="match status" value="1"/>
</dbReference>
<dbReference type="InterPro" id="IPR041623">
    <property type="entry name" value="NOG1_N"/>
</dbReference>
<dbReference type="PROSITE" id="PS51710">
    <property type="entry name" value="G_OBG"/>
    <property type="match status" value="1"/>
</dbReference>
<evidence type="ECO:0000256" key="3">
    <source>
        <dbReference type="SAM" id="MobiDB-lite"/>
    </source>
</evidence>
<evidence type="ECO:0000259" key="4">
    <source>
        <dbReference type="PROSITE" id="PS51710"/>
    </source>
</evidence>
<gene>
    <name evidence="5" type="ORF">TGEB3V08_LOCUS9342</name>
</gene>
<comment type="subcellular location">
    <subcellularLocation>
        <location evidence="2">Nucleus</location>
        <location evidence="2">Nucleolus</location>
    </subcellularLocation>
</comment>
<keyword evidence="2" id="KW-0539">Nucleus</keyword>
<dbReference type="Pfam" id="PF01926">
    <property type="entry name" value="MMR_HSR1"/>
    <property type="match status" value="1"/>
</dbReference>
<comment type="similarity">
    <text evidence="2">Belongs to the TRAFAC class OBG-HflX-like GTPase superfamily. OBG GTPase family. NOG subfamily.</text>
</comment>
<dbReference type="GO" id="GO:0042254">
    <property type="term" value="P:ribosome biogenesis"/>
    <property type="evidence" value="ECO:0007669"/>
    <property type="project" value="UniProtKB-KW"/>
</dbReference>
<dbReference type="Gene3D" id="1.20.120.1190">
    <property type="match status" value="1"/>
</dbReference>
<evidence type="ECO:0000256" key="1">
    <source>
        <dbReference type="ARBA" id="ARBA00022741"/>
    </source>
</evidence>
<evidence type="ECO:0000313" key="5">
    <source>
        <dbReference type="EMBL" id="CAD7604971.1"/>
    </source>
</evidence>
<dbReference type="EMBL" id="OE844233">
    <property type="protein sequence ID" value="CAD7604971.1"/>
    <property type="molecule type" value="Genomic_DNA"/>
</dbReference>
<dbReference type="InterPro" id="IPR006073">
    <property type="entry name" value="GTP-bd"/>
</dbReference>